<dbReference type="Proteomes" id="UP000294739">
    <property type="component" value="Unassembled WGS sequence"/>
</dbReference>
<dbReference type="PANTHER" id="PTHR43649">
    <property type="entry name" value="ARABINOSE-BINDING PROTEIN-RELATED"/>
    <property type="match status" value="1"/>
</dbReference>
<dbReference type="InterPro" id="IPR050490">
    <property type="entry name" value="Bact_solute-bd_prot1"/>
</dbReference>
<dbReference type="Pfam" id="PF13416">
    <property type="entry name" value="SBP_bac_8"/>
    <property type="match status" value="1"/>
</dbReference>
<name>A0A4R5DBU7_9ACTN</name>
<accession>A0A4R5DBU7</accession>
<sequence length="484" mass="52908">MTSISRRKFLQSTGLLGAASVLAACNTSPSSSGGEAGGSEGSTLQWWDHNGGLQAANKKNFELFKKESGVTVEYTNYQPPKLGEALQLARQSDQLPDVHSLAALKLPLPALIKDGWFQPLQLDDEALSRLPEDALVEGIHIFDGKVYTIPVFNSRQYWGVTWLNKDMLAAAEVEPPGTYDEFRAAAKAVQDTAGDDTFGWIFNFGNTGRVAEIVNYLAQPAGFEGFGGRLFKTGEIEYHHDAYLAVIEFLLSLQQDGLMFPGSQTLVDQDARVRWAAGAAGFFFDGPWCTSSVKSDAAEFLDKVGVAPMLVPDSSAERVAYKVIQRGVYHLSASSTMPAEASQLIGYQTTEDYYVSIAEALAQPPLDLSVIDKAETHSAWRTLIDWYGEQVHLAPEPVVKNSEVEKVAAQQKPIQPDLGQIVAGAFSGDVPDVKAALKEYSDKLTADWEKSVAAAKKDGAEVELDDYAFPNWKPKQDYTKDMYI</sequence>
<proteinExistence type="predicted"/>
<gene>
    <name evidence="2" type="ORF">E1269_14815</name>
</gene>
<evidence type="ECO:0000313" key="2">
    <source>
        <dbReference type="EMBL" id="TDE09281.1"/>
    </source>
</evidence>
<dbReference type="InterPro" id="IPR006059">
    <property type="entry name" value="SBP"/>
</dbReference>
<dbReference type="EMBL" id="SMKZ01000019">
    <property type="protein sequence ID" value="TDE09281.1"/>
    <property type="molecule type" value="Genomic_DNA"/>
</dbReference>
<dbReference type="OrthoDB" id="9770625at2"/>
<reference evidence="2 3" key="1">
    <citation type="submission" date="2019-03" db="EMBL/GenBank/DDBJ databases">
        <title>Draft genome sequences of novel Actinobacteria.</title>
        <authorList>
            <person name="Sahin N."/>
            <person name="Ay H."/>
            <person name="Saygin H."/>
        </authorList>
    </citation>
    <scope>NUCLEOTIDE SEQUENCE [LARGE SCALE GENOMIC DNA]</scope>
    <source>
        <strain evidence="2 3">5K138</strain>
    </source>
</reference>
<evidence type="ECO:0000313" key="3">
    <source>
        <dbReference type="Proteomes" id="UP000294739"/>
    </source>
</evidence>
<feature type="signal peptide" evidence="1">
    <location>
        <begin position="1"/>
        <end position="23"/>
    </location>
</feature>
<keyword evidence="1" id="KW-0732">Signal</keyword>
<dbReference type="PROSITE" id="PS51318">
    <property type="entry name" value="TAT"/>
    <property type="match status" value="1"/>
</dbReference>
<evidence type="ECO:0000256" key="1">
    <source>
        <dbReference type="SAM" id="SignalP"/>
    </source>
</evidence>
<keyword evidence="3" id="KW-1185">Reference proteome</keyword>
<protein>
    <submittedName>
        <fullName evidence="2">Extracellular solute-binding protein</fullName>
    </submittedName>
</protein>
<dbReference type="PROSITE" id="PS51257">
    <property type="entry name" value="PROKAR_LIPOPROTEIN"/>
    <property type="match status" value="1"/>
</dbReference>
<organism evidence="2 3">
    <name type="scientific">Jiangella asiatica</name>
    <dbReference type="NCBI Taxonomy" id="2530372"/>
    <lineage>
        <taxon>Bacteria</taxon>
        <taxon>Bacillati</taxon>
        <taxon>Actinomycetota</taxon>
        <taxon>Actinomycetes</taxon>
        <taxon>Jiangellales</taxon>
        <taxon>Jiangellaceae</taxon>
        <taxon>Jiangella</taxon>
    </lineage>
</organism>
<dbReference type="PANTHER" id="PTHR43649:SF12">
    <property type="entry name" value="DIACETYLCHITOBIOSE BINDING PROTEIN DASA"/>
    <property type="match status" value="1"/>
</dbReference>
<feature type="chain" id="PRO_5020425890" evidence="1">
    <location>
        <begin position="24"/>
        <end position="484"/>
    </location>
</feature>
<dbReference type="InParanoid" id="A0A4R5DBU7"/>
<comment type="caution">
    <text evidence="2">The sequence shown here is derived from an EMBL/GenBank/DDBJ whole genome shotgun (WGS) entry which is preliminary data.</text>
</comment>
<dbReference type="Gene3D" id="3.40.190.10">
    <property type="entry name" value="Periplasmic binding protein-like II"/>
    <property type="match status" value="1"/>
</dbReference>
<dbReference type="AlphaFoldDB" id="A0A4R5DBU7"/>
<dbReference type="RefSeq" id="WP_131895768.1">
    <property type="nucleotide sequence ID" value="NZ_SMKZ01000019.1"/>
</dbReference>
<dbReference type="InterPro" id="IPR006311">
    <property type="entry name" value="TAT_signal"/>
</dbReference>
<dbReference type="SUPFAM" id="SSF53850">
    <property type="entry name" value="Periplasmic binding protein-like II"/>
    <property type="match status" value="1"/>
</dbReference>